<keyword evidence="1" id="KW-0812">Transmembrane</keyword>
<dbReference type="RefSeq" id="XP_027195536.1">
    <property type="nucleotide sequence ID" value="XM_027339735.1"/>
</dbReference>
<dbReference type="AlphaFoldDB" id="A0A6P6XRQ1"/>
<name>A0A6P6XRQ1_DERPT</name>
<dbReference type="InterPro" id="IPR009003">
    <property type="entry name" value="Peptidase_S1_PA"/>
</dbReference>
<dbReference type="InterPro" id="IPR043504">
    <property type="entry name" value="Peptidase_S1_PA_chymotrypsin"/>
</dbReference>
<evidence type="ECO:0000313" key="2">
    <source>
        <dbReference type="Proteomes" id="UP000515146"/>
    </source>
</evidence>
<dbReference type="SUPFAM" id="SSF50494">
    <property type="entry name" value="Trypsin-like serine proteases"/>
    <property type="match status" value="1"/>
</dbReference>
<feature type="transmembrane region" description="Helical" evidence="1">
    <location>
        <begin position="148"/>
        <end position="166"/>
    </location>
</feature>
<dbReference type="Gene3D" id="2.40.10.10">
    <property type="entry name" value="Trypsin-like serine proteases"/>
    <property type="match status" value="1"/>
</dbReference>
<dbReference type="Proteomes" id="UP000515146">
    <property type="component" value="Unplaced"/>
</dbReference>
<dbReference type="KEGG" id="dpte:113790109"/>
<proteinExistence type="predicted"/>
<organism evidence="2 3">
    <name type="scientific">Dermatophagoides pteronyssinus</name>
    <name type="common">European house dust mite</name>
    <dbReference type="NCBI Taxonomy" id="6956"/>
    <lineage>
        <taxon>Eukaryota</taxon>
        <taxon>Metazoa</taxon>
        <taxon>Ecdysozoa</taxon>
        <taxon>Arthropoda</taxon>
        <taxon>Chelicerata</taxon>
        <taxon>Arachnida</taxon>
        <taxon>Acari</taxon>
        <taxon>Acariformes</taxon>
        <taxon>Sarcoptiformes</taxon>
        <taxon>Astigmata</taxon>
        <taxon>Psoroptidia</taxon>
        <taxon>Analgoidea</taxon>
        <taxon>Pyroglyphidae</taxon>
        <taxon>Dermatophagoidinae</taxon>
        <taxon>Dermatophagoides</taxon>
    </lineage>
</organism>
<evidence type="ECO:0000313" key="3">
    <source>
        <dbReference type="RefSeq" id="XP_027195536.1"/>
    </source>
</evidence>
<reference evidence="3" key="1">
    <citation type="submission" date="2025-08" db="UniProtKB">
        <authorList>
            <consortium name="RefSeq"/>
        </authorList>
    </citation>
    <scope>IDENTIFICATION</scope>
    <source>
        <strain evidence="3">Airmid</strain>
    </source>
</reference>
<evidence type="ECO:0000256" key="1">
    <source>
        <dbReference type="SAM" id="Phobius"/>
    </source>
</evidence>
<keyword evidence="1" id="KW-1133">Transmembrane helix</keyword>
<feature type="transmembrane region" description="Helical" evidence="1">
    <location>
        <begin position="6"/>
        <end position="24"/>
    </location>
</feature>
<accession>A0A6P6XRQ1</accession>
<keyword evidence="1" id="KW-0472">Membrane</keyword>
<sequence length="171" mass="20001">MFSVRLYLLQILLTMMIMIINSFGQKQIYKFDTKEHVYPFMAVIIHKKNMSIGCAGVVVGNNGEILVTADCMDNVAKNKENYFVYIGHKRWNNDYKLIDSKYSFEIKEIIFHLNTKAKIHESFKDINGSEWDNENEIDPSETDRINQIPWVFCILMLIGISIIAFMECMRI</sequence>
<gene>
    <name evidence="3" type="primary">LOC113790109</name>
</gene>
<dbReference type="InParanoid" id="A0A6P6XRQ1"/>
<keyword evidence="2" id="KW-1185">Reference proteome</keyword>
<protein>
    <submittedName>
        <fullName evidence="3">Uncharacterized protein LOC113790109</fullName>
    </submittedName>
</protein>